<dbReference type="InterPro" id="IPR050148">
    <property type="entry name" value="Terpene_synthase-like"/>
</dbReference>
<dbReference type="Gramene" id="OIT35609">
    <property type="protein sequence ID" value="OIT35609"/>
    <property type="gene ID" value="A4A49_11227"/>
</dbReference>
<dbReference type="InterPro" id="IPR036965">
    <property type="entry name" value="Terpene_synth_N_sf"/>
</dbReference>
<dbReference type="UniPathway" id="UPA00213"/>
<keyword evidence="8" id="KW-1185">Reference proteome</keyword>
<dbReference type="EMBL" id="MJEQ01000535">
    <property type="protein sequence ID" value="OIT35609.1"/>
    <property type="molecule type" value="Genomic_DNA"/>
</dbReference>
<dbReference type="InterPro" id="IPR008949">
    <property type="entry name" value="Isoprenoid_synthase_dom_sf"/>
</dbReference>
<evidence type="ECO:0000256" key="3">
    <source>
        <dbReference type="ARBA" id="ARBA00011245"/>
    </source>
</evidence>
<dbReference type="GO" id="GO:0010333">
    <property type="term" value="F:terpene synthase activity"/>
    <property type="evidence" value="ECO:0007669"/>
    <property type="project" value="InterPro"/>
</dbReference>
<sequence>MSQAMVASPSCWHHHLANIQSKNIGEYSFSSVQNTYSFSPLVMWRGRERHRVGDYKEKKMTHKILAMDATSSSHRHVANFESTVWGYHFLSYTSQLTEITTQEKLELDELKEKVRNMLAETPDNSAQKLVLIDTIQRLGVAYHFHNEIETSIQNIFDASQQSTQNDDNLYVVALRFRLLRQQGYYISSDVFKQFTNHDGKFKETTLKNDVQALLSLYEAAHLRIHEEEILEEALTFTTTHLESMLPNLSNSLKVQVTKALNQPIRKTVPRVGARNYIDIYENIEAHNNLLLKFAKLDFNILQKLYQEELSDLTRWWKDLDLSSKFPYARDRLVEVHFWVVGIYFEPRYSCGRRMLTKVIKLASIIDDTFDANYATFDELVLFTDAIQRWDISALDSLPPYMTPLYQALLDVYNEMEEALTKEDKSNRIYYAKYEMKKLVRAYFKEAEWCDGGYIPSHEEYMEVALVTSTVLMGGTTSLVGMEEFITKQTFEWIINEPLIFRASSAICRLMDSIIDHKEEQQRGHVASIVECYMKEHGTSEQEAYIEIQNEVTNAWKDINKEFLRPLEMEVPMFVLERALNLARISHTFFKDEDGYTNPRSNVKELITLLFVESVNV</sequence>
<dbReference type="InterPro" id="IPR044814">
    <property type="entry name" value="Terpene_cyclase_plant_C1"/>
</dbReference>
<dbReference type="PANTHER" id="PTHR31225">
    <property type="entry name" value="OS04G0344100 PROTEIN-RELATED"/>
    <property type="match status" value="1"/>
</dbReference>
<comment type="subunit">
    <text evidence="3">Monomer.</text>
</comment>
<evidence type="ECO:0000256" key="1">
    <source>
        <dbReference type="ARBA" id="ARBA00001946"/>
    </source>
</evidence>
<feature type="domain" description="Terpene synthase metal-binding" evidence="6">
    <location>
        <begin position="317"/>
        <end position="557"/>
    </location>
</feature>
<proteinExistence type="predicted"/>
<evidence type="ECO:0000313" key="8">
    <source>
        <dbReference type="Proteomes" id="UP000187609"/>
    </source>
</evidence>
<dbReference type="PANTHER" id="PTHR31225:SF81">
    <property type="entry name" value="(E,E)-GERMACRENE B SYNTHASE-LIKE"/>
    <property type="match status" value="1"/>
</dbReference>
<feature type="domain" description="Terpene synthase N-terminal" evidence="5">
    <location>
        <begin position="84"/>
        <end position="260"/>
    </location>
</feature>
<dbReference type="GO" id="GO:0000287">
    <property type="term" value="F:magnesium ion binding"/>
    <property type="evidence" value="ECO:0007669"/>
    <property type="project" value="InterPro"/>
</dbReference>
<dbReference type="SUPFAM" id="SSF48239">
    <property type="entry name" value="Terpenoid cyclases/Protein prenyltransferases"/>
    <property type="match status" value="1"/>
</dbReference>
<comment type="pathway">
    <text evidence="2">Secondary metabolite biosynthesis; terpenoid biosynthesis.</text>
</comment>
<dbReference type="Pfam" id="PF01397">
    <property type="entry name" value="Terpene_synth"/>
    <property type="match status" value="1"/>
</dbReference>
<protein>
    <submittedName>
        <fullName evidence="7">Germacrene c synthase</fullName>
    </submittedName>
</protein>
<name>A0A314L3L5_NICAT</name>
<dbReference type="GO" id="GO:0016102">
    <property type="term" value="P:diterpenoid biosynthetic process"/>
    <property type="evidence" value="ECO:0007669"/>
    <property type="project" value="InterPro"/>
</dbReference>
<dbReference type="SFLD" id="SFLDG01019">
    <property type="entry name" value="Terpene_Cyclase_Like_1_C_Termi"/>
    <property type="match status" value="1"/>
</dbReference>
<comment type="caution">
    <text evidence="7">The sequence shown here is derived from an EMBL/GenBank/DDBJ whole genome shotgun (WGS) entry which is preliminary data.</text>
</comment>
<evidence type="ECO:0000256" key="2">
    <source>
        <dbReference type="ARBA" id="ARBA00004721"/>
    </source>
</evidence>
<evidence type="ECO:0000259" key="5">
    <source>
        <dbReference type="Pfam" id="PF01397"/>
    </source>
</evidence>
<dbReference type="InterPro" id="IPR034741">
    <property type="entry name" value="Terpene_cyclase-like_1_C"/>
</dbReference>
<dbReference type="InterPro" id="IPR001906">
    <property type="entry name" value="Terpene_synth_N"/>
</dbReference>
<dbReference type="Gene3D" id="1.10.600.10">
    <property type="entry name" value="Farnesyl Diphosphate Synthase"/>
    <property type="match status" value="1"/>
</dbReference>
<dbReference type="InterPro" id="IPR008930">
    <property type="entry name" value="Terpenoid_cyclase/PrenylTrfase"/>
</dbReference>
<dbReference type="KEGG" id="nau:109243139"/>
<dbReference type="GeneID" id="109243139"/>
<organism evidence="7 8">
    <name type="scientific">Nicotiana attenuata</name>
    <name type="common">Coyote tobacco</name>
    <dbReference type="NCBI Taxonomy" id="49451"/>
    <lineage>
        <taxon>Eukaryota</taxon>
        <taxon>Viridiplantae</taxon>
        <taxon>Streptophyta</taxon>
        <taxon>Embryophyta</taxon>
        <taxon>Tracheophyta</taxon>
        <taxon>Spermatophyta</taxon>
        <taxon>Magnoliopsida</taxon>
        <taxon>eudicotyledons</taxon>
        <taxon>Gunneridae</taxon>
        <taxon>Pentapetalae</taxon>
        <taxon>asterids</taxon>
        <taxon>lamiids</taxon>
        <taxon>Solanales</taxon>
        <taxon>Solanaceae</taxon>
        <taxon>Nicotianoideae</taxon>
        <taxon>Nicotianeae</taxon>
        <taxon>Nicotiana</taxon>
    </lineage>
</organism>
<dbReference type="OrthoDB" id="1877784at2759"/>
<dbReference type="SFLD" id="SFLDS00005">
    <property type="entry name" value="Isoprenoid_Synthase_Type_I"/>
    <property type="match status" value="1"/>
</dbReference>
<dbReference type="Gene3D" id="1.50.10.130">
    <property type="entry name" value="Terpene synthase, N-terminal domain"/>
    <property type="match status" value="1"/>
</dbReference>
<comment type="cofactor">
    <cofactor evidence="1">
        <name>Mg(2+)</name>
        <dbReference type="ChEBI" id="CHEBI:18420"/>
    </cofactor>
</comment>
<dbReference type="STRING" id="49451.A0A314L3L5"/>
<dbReference type="InterPro" id="IPR005630">
    <property type="entry name" value="Terpene_synthase_metal-bd"/>
</dbReference>
<dbReference type="Pfam" id="PF03936">
    <property type="entry name" value="Terpene_synth_C"/>
    <property type="match status" value="1"/>
</dbReference>
<dbReference type="AlphaFoldDB" id="A0A314L3L5"/>
<keyword evidence="4" id="KW-0479">Metal-binding</keyword>
<dbReference type="SUPFAM" id="SSF48576">
    <property type="entry name" value="Terpenoid synthases"/>
    <property type="match status" value="1"/>
</dbReference>
<reference evidence="7" key="1">
    <citation type="submission" date="2016-11" db="EMBL/GenBank/DDBJ databases">
        <title>The genome of Nicotiana attenuata.</title>
        <authorList>
            <person name="Xu S."/>
            <person name="Brockmoeller T."/>
            <person name="Gaquerel E."/>
            <person name="Navarro A."/>
            <person name="Kuhl H."/>
            <person name="Gase K."/>
            <person name="Ling Z."/>
            <person name="Zhou W."/>
            <person name="Kreitzer C."/>
            <person name="Stanke M."/>
            <person name="Tang H."/>
            <person name="Lyons E."/>
            <person name="Pandey P."/>
            <person name="Pandey S.P."/>
            <person name="Timmermann B."/>
            <person name="Baldwin I.T."/>
        </authorList>
    </citation>
    <scope>NUCLEOTIDE SEQUENCE [LARGE SCALE GENOMIC DNA]</scope>
    <source>
        <strain evidence="7">UT</strain>
    </source>
</reference>
<dbReference type="CDD" id="cd00684">
    <property type="entry name" value="Terpene_cyclase_plant_C1"/>
    <property type="match status" value="1"/>
</dbReference>
<dbReference type="SMR" id="A0A314L3L5"/>
<dbReference type="FunFam" id="1.10.600.10:FF:000007">
    <property type="entry name" value="Isoprene synthase, chloroplastic"/>
    <property type="match status" value="1"/>
</dbReference>
<accession>A0A314L3L5</accession>
<dbReference type="Proteomes" id="UP000187609">
    <property type="component" value="Unassembled WGS sequence"/>
</dbReference>
<dbReference type="FunFam" id="1.50.10.130:FF:000001">
    <property type="entry name" value="Isoprene synthase, chloroplastic"/>
    <property type="match status" value="1"/>
</dbReference>
<evidence type="ECO:0000256" key="4">
    <source>
        <dbReference type="ARBA" id="ARBA00022723"/>
    </source>
</evidence>
<evidence type="ECO:0000259" key="6">
    <source>
        <dbReference type="Pfam" id="PF03936"/>
    </source>
</evidence>
<gene>
    <name evidence="7" type="primary">SSTLE1_3</name>
    <name evidence="7" type="ORF">A4A49_11227</name>
</gene>
<evidence type="ECO:0000313" key="7">
    <source>
        <dbReference type="EMBL" id="OIT35609.1"/>
    </source>
</evidence>